<dbReference type="EMBL" id="JBFALK010000044">
    <property type="protein sequence ID" value="MEV0975112.1"/>
    <property type="molecule type" value="Genomic_DNA"/>
</dbReference>
<dbReference type="Proteomes" id="UP001551675">
    <property type="component" value="Unassembled WGS sequence"/>
</dbReference>
<dbReference type="InterPro" id="IPR000914">
    <property type="entry name" value="SBP_5_dom"/>
</dbReference>
<dbReference type="Pfam" id="PF00496">
    <property type="entry name" value="SBP_bac_5"/>
    <property type="match status" value="1"/>
</dbReference>
<dbReference type="SUPFAM" id="SSF53850">
    <property type="entry name" value="Periplasmic binding protein-like II"/>
    <property type="match status" value="1"/>
</dbReference>
<evidence type="ECO:0000313" key="8">
    <source>
        <dbReference type="Proteomes" id="UP001551675"/>
    </source>
</evidence>
<keyword evidence="8" id="KW-1185">Reference proteome</keyword>
<reference evidence="7 8" key="1">
    <citation type="submission" date="2024-06" db="EMBL/GenBank/DDBJ databases">
        <title>The Natural Products Discovery Center: Release of the First 8490 Sequenced Strains for Exploring Actinobacteria Biosynthetic Diversity.</title>
        <authorList>
            <person name="Kalkreuter E."/>
            <person name="Kautsar S.A."/>
            <person name="Yang D."/>
            <person name="Bader C.D."/>
            <person name="Teijaro C.N."/>
            <person name="Fluegel L."/>
            <person name="Davis C.M."/>
            <person name="Simpson J.R."/>
            <person name="Lauterbach L."/>
            <person name="Steele A.D."/>
            <person name="Gui C."/>
            <person name="Meng S."/>
            <person name="Li G."/>
            <person name="Viehrig K."/>
            <person name="Ye F."/>
            <person name="Su P."/>
            <person name="Kiefer A.F."/>
            <person name="Nichols A."/>
            <person name="Cepeda A.J."/>
            <person name="Yan W."/>
            <person name="Fan B."/>
            <person name="Jiang Y."/>
            <person name="Adhikari A."/>
            <person name="Zheng C.-J."/>
            <person name="Schuster L."/>
            <person name="Cowan T.M."/>
            <person name="Smanski M.J."/>
            <person name="Chevrette M.G."/>
            <person name="De Carvalho L.P.S."/>
            <person name="Shen B."/>
        </authorList>
    </citation>
    <scope>NUCLEOTIDE SEQUENCE [LARGE SCALE GENOMIC DNA]</scope>
    <source>
        <strain evidence="7 8">NPDC050100</strain>
    </source>
</reference>
<dbReference type="RefSeq" id="WP_358142465.1">
    <property type="nucleotide sequence ID" value="NZ_JBFALK010000044.1"/>
</dbReference>
<dbReference type="PROSITE" id="PS51257">
    <property type="entry name" value="PROKAR_LIPOPROTEIN"/>
    <property type="match status" value="1"/>
</dbReference>
<dbReference type="PANTHER" id="PTHR30290">
    <property type="entry name" value="PERIPLASMIC BINDING COMPONENT OF ABC TRANSPORTER"/>
    <property type="match status" value="1"/>
</dbReference>
<dbReference type="InterPro" id="IPR030678">
    <property type="entry name" value="Peptide/Ni-bd"/>
</dbReference>
<feature type="chain" id="PRO_5046357592" evidence="5">
    <location>
        <begin position="22"/>
        <end position="541"/>
    </location>
</feature>
<feature type="signal peptide" evidence="5">
    <location>
        <begin position="1"/>
        <end position="21"/>
    </location>
</feature>
<evidence type="ECO:0000256" key="5">
    <source>
        <dbReference type="SAM" id="SignalP"/>
    </source>
</evidence>
<gene>
    <name evidence="7" type="ORF">AB0I59_41535</name>
</gene>
<dbReference type="Gene3D" id="3.10.105.10">
    <property type="entry name" value="Dipeptide-binding Protein, Domain 3"/>
    <property type="match status" value="1"/>
</dbReference>
<name>A0ABV3GUC1_MICGL</name>
<dbReference type="CDD" id="cd00995">
    <property type="entry name" value="PBP2_NikA_DppA_OppA_like"/>
    <property type="match status" value="1"/>
</dbReference>
<comment type="subcellular location">
    <subcellularLocation>
        <location evidence="1">Cell envelope</location>
    </subcellularLocation>
</comment>
<proteinExistence type="inferred from homology"/>
<dbReference type="InterPro" id="IPR039424">
    <property type="entry name" value="SBP_5"/>
</dbReference>
<sequence>MLRKMLIVAAVATVAGTTACGASSTGSGGQTLRVGITDSPIDSLNPFVAQYVLPLSVMRNVYPYLVGYKGEQVGPDFASSWETSKDGTTMTFHLHPGAKWSDGQPLTSADAVWTIQTTLKFAKSSTAGLAFLLNGVTSASAPDDHTLVIKLAAPLSTAIAQFAMLPILPQHVYASAAAGDGSGLRRFANSAPVVSGGPFALSEYRKDEFLLLKRNANYYGQRPKVDAVGIRLYSSGDAMVSALRNNEIDQAKVVPATVVDKLKGDGKLRVSKAPSADVFVLGFNSNSAKPEHRELLDPRVRKAIASAINRPQLTATATVGTGTVIDTLLPPSIGGGWTATGVKLPAFDADGAGRQLDALGFKRGADGVRIANGHPMSYKVRFVAGERERQFESIRNDLGRIGVKLEAAPSDASSFVSAVHGPNDKYLDTDLFLNNWMSLYDPTLQLSVLSCGQLANLNDAGYCNKTYDGLLQRQATELDPAKRKAIVDQMQQILNDDLPWIPLYARAILDAHASEWDGFVTSPYTTDFLSTNAFAGVQRSG</sequence>
<evidence type="ECO:0000256" key="3">
    <source>
        <dbReference type="ARBA" id="ARBA00022448"/>
    </source>
</evidence>
<dbReference type="Gene3D" id="3.40.190.10">
    <property type="entry name" value="Periplasmic binding protein-like II"/>
    <property type="match status" value="1"/>
</dbReference>
<dbReference type="PIRSF" id="PIRSF002741">
    <property type="entry name" value="MppA"/>
    <property type="match status" value="1"/>
</dbReference>
<evidence type="ECO:0000256" key="4">
    <source>
        <dbReference type="ARBA" id="ARBA00022729"/>
    </source>
</evidence>
<evidence type="ECO:0000256" key="2">
    <source>
        <dbReference type="ARBA" id="ARBA00005695"/>
    </source>
</evidence>
<organism evidence="7 8">
    <name type="scientific">Microtetraspora glauca</name>
    <dbReference type="NCBI Taxonomy" id="1996"/>
    <lineage>
        <taxon>Bacteria</taxon>
        <taxon>Bacillati</taxon>
        <taxon>Actinomycetota</taxon>
        <taxon>Actinomycetes</taxon>
        <taxon>Streptosporangiales</taxon>
        <taxon>Streptosporangiaceae</taxon>
        <taxon>Microtetraspora</taxon>
    </lineage>
</organism>
<comment type="similarity">
    <text evidence="2">Belongs to the bacterial solute-binding protein 5 family.</text>
</comment>
<protein>
    <submittedName>
        <fullName evidence="7">ABC transporter substrate-binding protein</fullName>
    </submittedName>
</protein>
<evidence type="ECO:0000259" key="6">
    <source>
        <dbReference type="Pfam" id="PF00496"/>
    </source>
</evidence>
<evidence type="ECO:0000256" key="1">
    <source>
        <dbReference type="ARBA" id="ARBA00004196"/>
    </source>
</evidence>
<comment type="caution">
    <text evidence="7">The sequence shown here is derived from an EMBL/GenBank/DDBJ whole genome shotgun (WGS) entry which is preliminary data.</text>
</comment>
<keyword evidence="3" id="KW-0813">Transport</keyword>
<dbReference type="PANTHER" id="PTHR30290:SF10">
    <property type="entry name" value="PERIPLASMIC OLIGOPEPTIDE-BINDING PROTEIN-RELATED"/>
    <property type="match status" value="1"/>
</dbReference>
<feature type="domain" description="Solute-binding protein family 5" evidence="6">
    <location>
        <begin position="73"/>
        <end position="443"/>
    </location>
</feature>
<evidence type="ECO:0000313" key="7">
    <source>
        <dbReference type="EMBL" id="MEV0975112.1"/>
    </source>
</evidence>
<keyword evidence="4 5" id="KW-0732">Signal</keyword>
<accession>A0ABV3GUC1</accession>